<proteinExistence type="predicted"/>
<keyword evidence="2" id="KW-1185">Reference proteome</keyword>
<protein>
    <submittedName>
        <fullName evidence="1">Uncharacterized protein</fullName>
    </submittedName>
</protein>
<reference evidence="1 2" key="1">
    <citation type="submission" date="2019-04" db="EMBL/GenBank/DDBJ databases">
        <title>Cohnella sp. nov. isolated from preserved vegetables.</title>
        <authorList>
            <person name="Lin S.-Y."/>
            <person name="Hung M.-H."/>
            <person name="Young C.-C."/>
        </authorList>
    </citation>
    <scope>NUCLEOTIDE SEQUENCE [LARGE SCALE GENOMIC DNA]</scope>
    <source>
        <strain evidence="1 2">CC-MHH1044</strain>
    </source>
</reference>
<dbReference type="AlphaFoldDB" id="A0A4S4BIC3"/>
<comment type="caution">
    <text evidence="1">The sequence shown here is derived from an EMBL/GenBank/DDBJ whole genome shotgun (WGS) entry which is preliminary data.</text>
</comment>
<gene>
    <name evidence="1" type="ORF">E6C55_25290</name>
</gene>
<name>A0A4S4BIC3_9BACL</name>
<dbReference type="RefSeq" id="WP_136372616.1">
    <property type="nucleotide sequence ID" value="NZ_SSOB01000041.1"/>
</dbReference>
<dbReference type="EMBL" id="SSOB01000041">
    <property type="protein sequence ID" value="THF74361.1"/>
    <property type="molecule type" value="Genomic_DNA"/>
</dbReference>
<organism evidence="1 2">
    <name type="scientific">Cohnella fermenti</name>
    <dbReference type="NCBI Taxonomy" id="2565925"/>
    <lineage>
        <taxon>Bacteria</taxon>
        <taxon>Bacillati</taxon>
        <taxon>Bacillota</taxon>
        <taxon>Bacilli</taxon>
        <taxon>Bacillales</taxon>
        <taxon>Paenibacillaceae</taxon>
        <taxon>Cohnella</taxon>
    </lineage>
</organism>
<sequence>MPVRILHCGESIESYNICLEQQLVGFTKRVGQPGDLVYIAVRQDGRPVCGARGKLHALTDERPWPDSDVYPQCFSLIDVEYCAPFDIRFLEQIGGRHWVLKYVQSSKAITEPEAVHLLDSRFSEHKQEQMQLLDVADLAIDADLSDSSVVEADLPGEDPDNRVQIIGTYSTVKFKDEKDPMKGLEPLVNRHFYRLFEAFDETHSLLIPENRMFVTSAPTGSKKTQRFRTIPDALLINYTKEKSVPLQINLIEYECFGLSKSGSTQKFKYLNEHMIPQLIRFASTFSVVTITEIRQKTIKTWVDKVIAFIQSNEFALQRITSWLQEIDPSMKEHSLLRNMDKQLTQAFRSRIQIMLVIDELSAEQRKMIKSVIESFLLENEKSISFLSYIVQLHQRMSGANDNEYVLSVQT</sequence>
<evidence type="ECO:0000313" key="1">
    <source>
        <dbReference type="EMBL" id="THF74361.1"/>
    </source>
</evidence>
<dbReference type="OrthoDB" id="2675841at2"/>
<accession>A0A4S4BIC3</accession>
<dbReference type="Proteomes" id="UP000310636">
    <property type="component" value="Unassembled WGS sequence"/>
</dbReference>
<evidence type="ECO:0000313" key="2">
    <source>
        <dbReference type="Proteomes" id="UP000310636"/>
    </source>
</evidence>